<dbReference type="RefSeq" id="WP_105718130.1">
    <property type="nucleotide sequence ID" value="NZ_PVBQ01000016.1"/>
</dbReference>
<keyword evidence="2" id="KW-1185">Reference proteome</keyword>
<protein>
    <submittedName>
        <fullName evidence="1">Uncharacterized protein</fullName>
    </submittedName>
</protein>
<dbReference type="EMBL" id="PVBQ01000016">
    <property type="protein sequence ID" value="PRD46216.1"/>
    <property type="molecule type" value="Genomic_DNA"/>
</dbReference>
<dbReference type="AlphaFoldDB" id="A0A2S9J0A9"/>
<evidence type="ECO:0000313" key="2">
    <source>
        <dbReference type="Proteomes" id="UP000239711"/>
    </source>
</evidence>
<gene>
    <name evidence="1" type="ORF">C5745_16560</name>
</gene>
<dbReference type="OrthoDB" id="702091at2"/>
<accession>A0A2S9J0A9</accession>
<reference evidence="1 2" key="1">
    <citation type="submission" date="2018-02" db="EMBL/GenBank/DDBJ databases">
        <title>The draft genome of Sphingobacterium sp. 5JN-11.</title>
        <authorList>
            <person name="Liu L."/>
            <person name="Li L."/>
            <person name="Liang L."/>
            <person name="Zhang X."/>
            <person name="Wang T."/>
        </authorList>
    </citation>
    <scope>NUCLEOTIDE SEQUENCE [LARGE SCALE GENOMIC DNA]</scope>
    <source>
        <strain evidence="1 2">5JN-11</strain>
    </source>
</reference>
<sequence>MLKKICFLVMSALLFGSCSDKDDNVVLPDDEIDPEPEEEIHVLPLILTTDKSEGHIYEQVGFSLEDSTYTGPNGGFAILLRYADALDSLIWQVEGNEDGVHLLEKNGTINSQFRIEWSHYFYLPGNYKTFLYGYKDGQLVVQDSAVTEIFADGDFLNINWDRSDENLNKMIGYTNNGMEDYSFQILTRLRDDVLSSRLSVRFDSFDYRRPNAEIGDREVELLDSYITELYGEAKYHITDGPVHDELLKLFKSKLKEEQVLTIWRSEKSNIALIKGEDTDVNGFGHEIHAEPI</sequence>
<dbReference type="Proteomes" id="UP000239711">
    <property type="component" value="Unassembled WGS sequence"/>
</dbReference>
<evidence type="ECO:0000313" key="1">
    <source>
        <dbReference type="EMBL" id="PRD46216.1"/>
    </source>
</evidence>
<proteinExistence type="predicted"/>
<name>A0A2S9J0A9_9SPHI</name>
<comment type="caution">
    <text evidence="1">The sequence shown here is derived from an EMBL/GenBank/DDBJ whole genome shotgun (WGS) entry which is preliminary data.</text>
</comment>
<dbReference type="PROSITE" id="PS51257">
    <property type="entry name" value="PROKAR_LIPOPROTEIN"/>
    <property type="match status" value="1"/>
</dbReference>
<organism evidence="1 2">
    <name type="scientific">Sphingobacterium haloxyli</name>
    <dbReference type="NCBI Taxonomy" id="2100533"/>
    <lineage>
        <taxon>Bacteria</taxon>
        <taxon>Pseudomonadati</taxon>
        <taxon>Bacteroidota</taxon>
        <taxon>Sphingobacteriia</taxon>
        <taxon>Sphingobacteriales</taxon>
        <taxon>Sphingobacteriaceae</taxon>
        <taxon>Sphingobacterium</taxon>
    </lineage>
</organism>